<dbReference type="SMART" id="SM00368">
    <property type="entry name" value="LRR_RI"/>
    <property type="match status" value="3"/>
</dbReference>
<sequence>MEWVVPYELKMTTPIMPLSVWLPTTIARLQQNDPTLTLIERINHIDTLNADFMIDADGIALAQALQGNTHVTSIDIARSNILDVGGAAIVNALKDNRSVTSLTLRANGFWRANEFWGTESAIVALKELLKVNKTITTLNLRGNQLNSDGMLILCEGLKENTSVHTLHLDNVSMGSVGIIALGEVLEVNQTLKHLTTDGNYYTLASANMFIVSLENNRTLTTFVGDGCLHRACHVANIMTRNNKVAWSYRNHAEEACPELHTLVMSTLMSANKATTSVNKATGKALPRMLPELWEGHIFPHFNTNATF</sequence>
<evidence type="ECO:0000313" key="1">
    <source>
        <dbReference type="EMBL" id="QHT79578.1"/>
    </source>
</evidence>
<dbReference type="Gene3D" id="3.80.10.10">
    <property type="entry name" value="Ribonuclease Inhibitor"/>
    <property type="match status" value="2"/>
</dbReference>
<organism evidence="1">
    <name type="scientific">viral metagenome</name>
    <dbReference type="NCBI Taxonomy" id="1070528"/>
    <lineage>
        <taxon>unclassified sequences</taxon>
        <taxon>metagenomes</taxon>
        <taxon>organismal metagenomes</taxon>
    </lineage>
</organism>
<dbReference type="PANTHER" id="PTHR24114:SF2">
    <property type="entry name" value="F-BOX DOMAIN-CONTAINING PROTEIN-RELATED"/>
    <property type="match status" value="1"/>
</dbReference>
<name>A0A6C0HG54_9ZZZZ</name>
<dbReference type="InterPro" id="IPR032675">
    <property type="entry name" value="LRR_dom_sf"/>
</dbReference>
<proteinExistence type="predicted"/>
<dbReference type="EMBL" id="MN739950">
    <property type="protein sequence ID" value="QHT79578.1"/>
    <property type="molecule type" value="Genomic_DNA"/>
</dbReference>
<protein>
    <submittedName>
        <fullName evidence="1">Uncharacterized protein</fullName>
    </submittedName>
</protein>
<reference evidence="1" key="1">
    <citation type="journal article" date="2020" name="Nature">
        <title>Giant virus diversity and host interactions through global metagenomics.</title>
        <authorList>
            <person name="Schulz F."/>
            <person name="Roux S."/>
            <person name="Paez-Espino D."/>
            <person name="Jungbluth S."/>
            <person name="Walsh D.A."/>
            <person name="Denef V.J."/>
            <person name="McMahon K.D."/>
            <person name="Konstantinidis K.T."/>
            <person name="Eloe-Fadrosh E.A."/>
            <person name="Kyrpides N.C."/>
            <person name="Woyke T."/>
        </authorList>
    </citation>
    <scope>NUCLEOTIDE SEQUENCE</scope>
    <source>
        <strain evidence="1">GVMAG-M-3300023184-101</strain>
    </source>
</reference>
<dbReference type="InterPro" id="IPR052394">
    <property type="entry name" value="LRR-containing"/>
</dbReference>
<dbReference type="SUPFAM" id="SSF52047">
    <property type="entry name" value="RNI-like"/>
    <property type="match status" value="1"/>
</dbReference>
<accession>A0A6C0HG54</accession>
<dbReference type="AlphaFoldDB" id="A0A6C0HG54"/>
<dbReference type="PANTHER" id="PTHR24114">
    <property type="entry name" value="LEUCINE RICH REPEAT FAMILY PROTEIN"/>
    <property type="match status" value="1"/>
</dbReference>